<comment type="subcellular location">
    <subcellularLocation>
        <location evidence="1">Secreted</location>
    </subcellularLocation>
</comment>
<keyword evidence="9" id="KW-1185">Reference proteome</keyword>
<dbReference type="PRINTS" id="PR00007">
    <property type="entry name" value="COMPLEMNTC1Q"/>
</dbReference>
<feature type="compositionally biased region" description="Pro residues" evidence="5">
    <location>
        <begin position="45"/>
        <end position="58"/>
    </location>
</feature>
<dbReference type="SUPFAM" id="SSF49842">
    <property type="entry name" value="TNF-like"/>
    <property type="match status" value="1"/>
</dbReference>
<feature type="domain" description="C1q" evidence="7">
    <location>
        <begin position="184"/>
        <end position="318"/>
    </location>
</feature>
<sequence length="318" mass="33643">MTRRWPASATTCPTGGRWNFPRRGSEREAVSSPSPALLLCRRPLTRPPAYPGSPPLPSPLQDAAGTKGLKMLWLFQSSLLLLLLLLGLAGVPPVGSSCNGQPALPGTPGIPGRPGPNGQDGVNGPKGEKGLSGELSFRGDMGEKGAPGNPGYPGKVGPKGPMGSKGSLGPPGPPGPKGESGDYKTTLRSAFSAARSISTPLRQDQSIRFDRVITNENGHYEPRNGKFTCRVSGVYYFTYHATSRGLLCVNLRRGRGKGEKVVTFCDFVYNTYQVTTGGVVLKLEEGESVWLEATDKNSLVGLEGADSIFSGFLLFPDI</sequence>
<accession>A0A6I8NRE2</accession>
<reference evidence="8 9" key="1">
    <citation type="journal article" date="2008" name="Nature">
        <title>Genome analysis of the platypus reveals unique signatures of evolution.</title>
        <authorList>
            <person name="Warren W.C."/>
            <person name="Hillier L.W."/>
            <person name="Marshall Graves J.A."/>
            <person name="Birney E."/>
            <person name="Ponting C.P."/>
            <person name="Grutzner F."/>
            <person name="Belov K."/>
            <person name="Miller W."/>
            <person name="Clarke L."/>
            <person name="Chinwalla A.T."/>
            <person name="Yang S.P."/>
            <person name="Heger A."/>
            <person name="Locke D.P."/>
            <person name="Miethke P."/>
            <person name="Waters P.D."/>
            <person name="Veyrunes F."/>
            <person name="Fulton L."/>
            <person name="Fulton B."/>
            <person name="Graves T."/>
            <person name="Wallis J."/>
            <person name="Puente X.S."/>
            <person name="Lopez-Otin C."/>
            <person name="Ordonez G.R."/>
            <person name="Eichler E.E."/>
            <person name="Chen L."/>
            <person name="Cheng Z."/>
            <person name="Deakin J.E."/>
            <person name="Alsop A."/>
            <person name="Thompson K."/>
            <person name="Kirby P."/>
            <person name="Papenfuss A.T."/>
            <person name="Wakefield M.J."/>
            <person name="Olender T."/>
            <person name="Lancet D."/>
            <person name="Huttley G.A."/>
            <person name="Smit A.F."/>
            <person name="Pask A."/>
            <person name="Temple-Smith P."/>
            <person name="Batzer M.A."/>
            <person name="Walker J.A."/>
            <person name="Konkel M.K."/>
            <person name="Harris R.S."/>
            <person name="Whittington C.M."/>
            <person name="Wong E.S."/>
            <person name="Gemmell N.J."/>
            <person name="Buschiazzo E."/>
            <person name="Vargas Jentzsch I.M."/>
            <person name="Merkel A."/>
            <person name="Schmitz J."/>
            <person name="Zemann A."/>
            <person name="Churakov G."/>
            <person name="Kriegs J.O."/>
            <person name="Brosius J."/>
            <person name="Murchison E.P."/>
            <person name="Sachidanandam R."/>
            <person name="Smith C."/>
            <person name="Hannon G.J."/>
            <person name="Tsend-Ayush E."/>
            <person name="McMillan D."/>
            <person name="Attenborough R."/>
            <person name="Rens W."/>
            <person name="Ferguson-Smith M."/>
            <person name="Lefevre C.M."/>
            <person name="Sharp J.A."/>
            <person name="Nicholas K.R."/>
            <person name="Ray D.A."/>
            <person name="Kube M."/>
            <person name="Reinhardt R."/>
            <person name="Pringle T.H."/>
            <person name="Taylor J."/>
            <person name="Jones R.C."/>
            <person name="Nixon B."/>
            <person name="Dacheux J.L."/>
            <person name="Niwa H."/>
            <person name="Sekita Y."/>
            <person name="Huang X."/>
            <person name="Stark A."/>
            <person name="Kheradpour P."/>
            <person name="Kellis M."/>
            <person name="Flicek P."/>
            <person name="Chen Y."/>
            <person name="Webber C."/>
            <person name="Hardison R."/>
            <person name="Nelson J."/>
            <person name="Hallsworth-Pepin K."/>
            <person name="Delehaunty K."/>
            <person name="Markovic C."/>
            <person name="Minx P."/>
            <person name="Feng Y."/>
            <person name="Kremitzki C."/>
            <person name="Mitreva M."/>
            <person name="Glasscock J."/>
            <person name="Wylie T."/>
            <person name="Wohldmann P."/>
            <person name="Thiru P."/>
            <person name="Nhan M.N."/>
            <person name="Pohl C.S."/>
            <person name="Smith S.M."/>
            <person name="Hou S."/>
            <person name="Nefedov M."/>
            <person name="de Jong P.J."/>
            <person name="Renfree M.B."/>
            <person name="Mardis E.R."/>
            <person name="Wilson R.K."/>
        </authorList>
    </citation>
    <scope>NUCLEOTIDE SEQUENCE [LARGE SCALE GENOMIC DNA]</scope>
    <source>
        <strain evidence="8 9">Glennie</strain>
    </source>
</reference>
<evidence type="ECO:0000256" key="3">
    <source>
        <dbReference type="ARBA" id="ARBA00022729"/>
    </source>
</evidence>
<dbReference type="GO" id="GO:0042802">
    <property type="term" value="F:identical protein binding"/>
    <property type="evidence" value="ECO:0007669"/>
    <property type="project" value="Ensembl"/>
</dbReference>
<dbReference type="GO" id="GO:0005576">
    <property type="term" value="C:extracellular region"/>
    <property type="evidence" value="ECO:0007669"/>
    <property type="project" value="UniProtKB-SubCell"/>
</dbReference>
<protein>
    <submittedName>
        <fullName evidence="8">Complement C1q B chain</fullName>
    </submittedName>
</protein>
<evidence type="ECO:0000259" key="7">
    <source>
        <dbReference type="PROSITE" id="PS50871"/>
    </source>
</evidence>
<feature type="region of interest" description="Disordered" evidence="5">
    <location>
        <begin position="42"/>
        <end position="61"/>
    </location>
</feature>
<dbReference type="InParanoid" id="A0A6I8NRE2"/>
<dbReference type="FunFam" id="2.60.120.40:FF:000001">
    <property type="entry name" value="Complement C1q B chain"/>
    <property type="match status" value="1"/>
</dbReference>
<dbReference type="InterPro" id="IPR050392">
    <property type="entry name" value="Collagen/C1q_domain"/>
</dbReference>
<dbReference type="InterPro" id="IPR001073">
    <property type="entry name" value="C1q_dom"/>
</dbReference>
<dbReference type="PROSITE" id="PS50871">
    <property type="entry name" value="C1Q"/>
    <property type="match status" value="1"/>
</dbReference>
<dbReference type="Bgee" id="ENSOANG00000012390">
    <property type="expression patterns" value="Expressed in ovary and 7 other cell types or tissues"/>
</dbReference>
<evidence type="ECO:0000256" key="6">
    <source>
        <dbReference type="SAM" id="Phobius"/>
    </source>
</evidence>
<evidence type="ECO:0000256" key="2">
    <source>
        <dbReference type="ARBA" id="ARBA00022525"/>
    </source>
</evidence>
<proteinExistence type="predicted"/>
<dbReference type="Pfam" id="PF01391">
    <property type="entry name" value="Collagen"/>
    <property type="match status" value="1"/>
</dbReference>
<dbReference type="GO" id="GO:0048839">
    <property type="term" value="P:inner ear development"/>
    <property type="evidence" value="ECO:0007669"/>
    <property type="project" value="Ensembl"/>
</dbReference>
<keyword evidence="3" id="KW-0732">Signal</keyword>
<evidence type="ECO:0000256" key="5">
    <source>
        <dbReference type="SAM" id="MobiDB-lite"/>
    </source>
</evidence>
<dbReference type="Gene3D" id="2.60.120.40">
    <property type="match status" value="1"/>
</dbReference>
<dbReference type="Ensembl" id="ENSOANT00000055991.1">
    <property type="protein sequence ID" value="ENSOANP00000043632.1"/>
    <property type="gene ID" value="ENSOANG00000012390.3"/>
</dbReference>
<keyword evidence="2" id="KW-0964">Secreted</keyword>
<dbReference type="Pfam" id="PF00386">
    <property type="entry name" value="C1q"/>
    <property type="match status" value="1"/>
</dbReference>
<keyword evidence="6" id="KW-0812">Transmembrane</keyword>
<dbReference type="GeneTree" id="ENSGT00940000161091"/>
<dbReference type="PANTHER" id="PTHR15427">
    <property type="entry name" value="EMILIN ELASTIN MICROFIBRIL INTERFACE-LOCATED PROTEIN ELASTIN MICROFIBRIL INTERFACER"/>
    <property type="match status" value="1"/>
</dbReference>
<organism evidence="8 9">
    <name type="scientific">Ornithorhynchus anatinus</name>
    <name type="common">Duckbill platypus</name>
    <dbReference type="NCBI Taxonomy" id="9258"/>
    <lineage>
        <taxon>Eukaryota</taxon>
        <taxon>Metazoa</taxon>
        <taxon>Chordata</taxon>
        <taxon>Craniata</taxon>
        <taxon>Vertebrata</taxon>
        <taxon>Euteleostomi</taxon>
        <taxon>Mammalia</taxon>
        <taxon>Monotremata</taxon>
        <taxon>Ornithorhynchidae</taxon>
        <taxon>Ornithorhynchus</taxon>
    </lineage>
</organism>
<name>A0A6I8NRE2_ORNAN</name>
<evidence type="ECO:0000256" key="1">
    <source>
        <dbReference type="ARBA" id="ARBA00004613"/>
    </source>
</evidence>
<gene>
    <name evidence="8" type="primary">C1QB</name>
</gene>
<feature type="transmembrane region" description="Helical" evidence="6">
    <location>
        <begin position="71"/>
        <end position="91"/>
    </location>
</feature>
<dbReference type="SMART" id="SM00110">
    <property type="entry name" value="C1Q"/>
    <property type="match status" value="1"/>
</dbReference>
<dbReference type="AlphaFoldDB" id="A0A6I8NRE2"/>
<dbReference type="GO" id="GO:0098978">
    <property type="term" value="C:glutamatergic synapse"/>
    <property type="evidence" value="ECO:0007669"/>
    <property type="project" value="Ensembl"/>
</dbReference>
<feature type="region of interest" description="Disordered" evidence="5">
    <location>
        <begin position="99"/>
        <end position="184"/>
    </location>
</feature>
<evidence type="ECO:0000313" key="9">
    <source>
        <dbReference type="Proteomes" id="UP000002279"/>
    </source>
</evidence>
<keyword evidence="6" id="KW-0472">Membrane</keyword>
<dbReference type="GO" id="GO:0005581">
    <property type="term" value="C:collagen trimer"/>
    <property type="evidence" value="ECO:0007669"/>
    <property type="project" value="UniProtKB-KW"/>
</dbReference>
<dbReference type="InterPro" id="IPR008983">
    <property type="entry name" value="Tumour_necrosis_fac-like_dom"/>
</dbReference>
<dbReference type="GO" id="GO:0098888">
    <property type="term" value="C:extrinsic component of presynaptic membrane"/>
    <property type="evidence" value="ECO:0007669"/>
    <property type="project" value="Ensembl"/>
</dbReference>
<evidence type="ECO:0000313" key="8">
    <source>
        <dbReference type="Ensembl" id="ENSOANP00000043632.1"/>
    </source>
</evidence>
<dbReference type="InterPro" id="IPR008160">
    <property type="entry name" value="Collagen"/>
</dbReference>
<keyword evidence="6" id="KW-1133">Transmembrane helix</keyword>
<reference evidence="8" key="2">
    <citation type="submission" date="2025-08" db="UniProtKB">
        <authorList>
            <consortium name="Ensembl"/>
        </authorList>
    </citation>
    <scope>IDENTIFICATION</scope>
    <source>
        <strain evidence="8">Glennie</strain>
    </source>
</reference>
<reference evidence="8" key="3">
    <citation type="submission" date="2025-09" db="UniProtKB">
        <authorList>
            <consortium name="Ensembl"/>
        </authorList>
    </citation>
    <scope>IDENTIFICATION</scope>
    <source>
        <strain evidence="8">Glennie</strain>
    </source>
</reference>
<dbReference type="Proteomes" id="UP000002279">
    <property type="component" value="Chromosome 5"/>
</dbReference>
<keyword evidence="4" id="KW-0176">Collagen</keyword>
<dbReference type="PANTHER" id="PTHR15427:SF18">
    <property type="entry name" value="COMPLEMENT C1Q SUBCOMPONENT SUBUNIT B"/>
    <property type="match status" value="1"/>
</dbReference>
<dbReference type="GO" id="GO:0098890">
    <property type="term" value="C:extrinsic component of postsynaptic membrane"/>
    <property type="evidence" value="ECO:0007669"/>
    <property type="project" value="Ensembl"/>
</dbReference>
<dbReference type="GO" id="GO:0098883">
    <property type="term" value="P:synapse pruning"/>
    <property type="evidence" value="ECO:0007669"/>
    <property type="project" value="Ensembl"/>
</dbReference>
<feature type="compositionally biased region" description="Low complexity" evidence="5">
    <location>
        <begin position="147"/>
        <end position="168"/>
    </location>
</feature>
<evidence type="ECO:0000256" key="4">
    <source>
        <dbReference type="ARBA" id="ARBA00023119"/>
    </source>
</evidence>